<dbReference type="Proteomes" id="UP001175353">
    <property type="component" value="Unassembled WGS sequence"/>
</dbReference>
<evidence type="ECO:0000313" key="7">
    <source>
        <dbReference type="EMBL" id="KAK0954648.1"/>
    </source>
</evidence>
<keyword evidence="2" id="KW-0285">Flavoprotein</keyword>
<dbReference type="GO" id="GO:0004497">
    <property type="term" value="F:monooxygenase activity"/>
    <property type="evidence" value="ECO:0007669"/>
    <property type="project" value="UniProtKB-KW"/>
</dbReference>
<sequence length="267" mass="28980">MSSNLSHVAIIGGGLALHGIRSTIYEYRSEDDSGGVNITLAPNAARVLQHIGVLDELRTLGHTYELMTISAARNGQALGAFFNGTCVAPESKAQGIEIFFNKKLVAVENETDMGVRIRFEDGQVAEAEYVIAADGIHSLARSYIVQPELRYSGAMGIAITGVIKDSLHVSVKGKSLPTFCFGQTGMIAVSPSNPHGDEVDIFSTMPFPERSREEWKALAADGDAKQKIMVERFGSGWPLYISQVWQDEPSARFELYPSLNILRGATS</sequence>
<comment type="similarity">
    <text evidence="1">Belongs to the paxM FAD-dependent monooxygenase family.</text>
</comment>
<dbReference type="Gene3D" id="3.50.50.60">
    <property type="entry name" value="FAD/NAD(P)-binding domain"/>
    <property type="match status" value="1"/>
</dbReference>
<dbReference type="PANTHER" id="PTHR13789:SF309">
    <property type="entry name" value="PUTATIVE (AFU_ORTHOLOGUE AFUA_6G14510)-RELATED"/>
    <property type="match status" value="1"/>
</dbReference>
<organism evidence="7 8">
    <name type="scientific">Friedmanniomyces endolithicus</name>
    <dbReference type="NCBI Taxonomy" id="329885"/>
    <lineage>
        <taxon>Eukaryota</taxon>
        <taxon>Fungi</taxon>
        <taxon>Dikarya</taxon>
        <taxon>Ascomycota</taxon>
        <taxon>Pezizomycotina</taxon>
        <taxon>Dothideomycetes</taxon>
        <taxon>Dothideomycetidae</taxon>
        <taxon>Mycosphaerellales</taxon>
        <taxon>Teratosphaeriaceae</taxon>
        <taxon>Friedmanniomyces</taxon>
    </lineage>
</organism>
<evidence type="ECO:0000313" key="8">
    <source>
        <dbReference type="Proteomes" id="UP001175353"/>
    </source>
</evidence>
<dbReference type="InterPro" id="IPR036188">
    <property type="entry name" value="FAD/NAD-bd_sf"/>
</dbReference>
<feature type="domain" description="FAD-binding" evidence="6">
    <location>
        <begin position="91"/>
        <end position="208"/>
    </location>
</feature>
<dbReference type="Pfam" id="PF01494">
    <property type="entry name" value="FAD_binding_3"/>
    <property type="match status" value="1"/>
</dbReference>
<dbReference type="PANTHER" id="PTHR13789">
    <property type="entry name" value="MONOOXYGENASE"/>
    <property type="match status" value="1"/>
</dbReference>
<dbReference type="EMBL" id="JAUJLE010000496">
    <property type="protein sequence ID" value="KAK0954648.1"/>
    <property type="molecule type" value="Genomic_DNA"/>
</dbReference>
<dbReference type="InterPro" id="IPR002938">
    <property type="entry name" value="FAD-bd"/>
</dbReference>
<gene>
    <name evidence="7" type="ORF">LTR91_023203</name>
</gene>
<evidence type="ECO:0000256" key="3">
    <source>
        <dbReference type="ARBA" id="ARBA00022827"/>
    </source>
</evidence>
<reference evidence="7" key="1">
    <citation type="submission" date="2023-06" db="EMBL/GenBank/DDBJ databases">
        <title>Black Yeasts Isolated from many extreme environments.</title>
        <authorList>
            <person name="Coleine C."/>
            <person name="Stajich J.E."/>
            <person name="Selbmann L."/>
        </authorList>
    </citation>
    <scope>NUCLEOTIDE SEQUENCE</scope>
    <source>
        <strain evidence="7">CCFEE 5200</strain>
    </source>
</reference>
<comment type="caution">
    <text evidence="7">The sequence shown here is derived from an EMBL/GenBank/DDBJ whole genome shotgun (WGS) entry which is preliminary data.</text>
</comment>
<dbReference type="InterPro" id="IPR050493">
    <property type="entry name" value="FAD-dep_Monooxygenase_BioMet"/>
</dbReference>
<evidence type="ECO:0000256" key="2">
    <source>
        <dbReference type="ARBA" id="ARBA00022630"/>
    </source>
</evidence>
<dbReference type="SUPFAM" id="SSF51905">
    <property type="entry name" value="FAD/NAD(P)-binding domain"/>
    <property type="match status" value="1"/>
</dbReference>
<name>A0AAN6H3H7_9PEZI</name>
<evidence type="ECO:0000256" key="5">
    <source>
        <dbReference type="ARBA" id="ARBA00023033"/>
    </source>
</evidence>
<evidence type="ECO:0000256" key="4">
    <source>
        <dbReference type="ARBA" id="ARBA00023002"/>
    </source>
</evidence>
<protein>
    <recommendedName>
        <fullName evidence="6">FAD-binding domain-containing protein</fullName>
    </recommendedName>
</protein>
<keyword evidence="8" id="KW-1185">Reference proteome</keyword>
<dbReference type="GO" id="GO:0071949">
    <property type="term" value="F:FAD binding"/>
    <property type="evidence" value="ECO:0007669"/>
    <property type="project" value="InterPro"/>
</dbReference>
<keyword evidence="4" id="KW-0560">Oxidoreductase</keyword>
<proteinExistence type="inferred from homology"/>
<keyword evidence="3" id="KW-0274">FAD</keyword>
<keyword evidence="5" id="KW-0503">Monooxygenase</keyword>
<evidence type="ECO:0000256" key="1">
    <source>
        <dbReference type="ARBA" id="ARBA00007992"/>
    </source>
</evidence>
<dbReference type="AlphaFoldDB" id="A0AAN6H3H7"/>
<accession>A0AAN6H3H7</accession>
<evidence type="ECO:0000259" key="6">
    <source>
        <dbReference type="Pfam" id="PF01494"/>
    </source>
</evidence>